<dbReference type="Proteomes" id="UP001281147">
    <property type="component" value="Unassembled WGS sequence"/>
</dbReference>
<protein>
    <submittedName>
        <fullName evidence="1">Uncharacterized protein</fullName>
    </submittedName>
</protein>
<name>A0ACC3MAM5_9PEZI</name>
<reference evidence="1" key="1">
    <citation type="submission" date="2023-07" db="EMBL/GenBank/DDBJ databases">
        <title>Black Yeasts Isolated from many extreme environments.</title>
        <authorList>
            <person name="Coleine C."/>
            <person name="Stajich J.E."/>
            <person name="Selbmann L."/>
        </authorList>
    </citation>
    <scope>NUCLEOTIDE SEQUENCE</scope>
    <source>
        <strain evidence="1">CCFEE 5714</strain>
    </source>
</reference>
<organism evidence="1 2">
    <name type="scientific">Vermiconidia calcicola</name>
    <dbReference type="NCBI Taxonomy" id="1690605"/>
    <lineage>
        <taxon>Eukaryota</taxon>
        <taxon>Fungi</taxon>
        <taxon>Dikarya</taxon>
        <taxon>Ascomycota</taxon>
        <taxon>Pezizomycotina</taxon>
        <taxon>Dothideomycetes</taxon>
        <taxon>Dothideomycetidae</taxon>
        <taxon>Mycosphaerellales</taxon>
        <taxon>Extremaceae</taxon>
        <taxon>Vermiconidia</taxon>
    </lineage>
</organism>
<dbReference type="EMBL" id="JAUTXU010000377">
    <property type="protein sequence ID" value="KAK3682032.1"/>
    <property type="molecule type" value="Genomic_DNA"/>
</dbReference>
<keyword evidence="2" id="KW-1185">Reference proteome</keyword>
<evidence type="ECO:0000313" key="1">
    <source>
        <dbReference type="EMBL" id="KAK3682032.1"/>
    </source>
</evidence>
<comment type="caution">
    <text evidence="1">The sequence shown here is derived from an EMBL/GenBank/DDBJ whole genome shotgun (WGS) entry which is preliminary data.</text>
</comment>
<sequence>LVPELMEIYPDAKVICTTREFEKWAESMEFVAKLVRPRLQTFLFFWVPHCCYLPRLWSLLPGIFDERYGAQCNTKADAMLVWKRHTAWLEEIVPKEKLFFVDMKDGWEPLCKALDVPVPKDVPFPRLNDSKSFERMFKEWAMQGLLRWALVFGAVIALCGVAWAVWTR</sequence>
<proteinExistence type="predicted"/>
<feature type="non-terminal residue" evidence="1">
    <location>
        <position position="1"/>
    </location>
</feature>
<accession>A0ACC3MAM5</accession>
<gene>
    <name evidence="1" type="ORF">LTR37_020658</name>
</gene>
<evidence type="ECO:0000313" key="2">
    <source>
        <dbReference type="Proteomes" id="UP001281147"/>
    </source>
</evidence>